<protein>
    <submittedName>
        <fullName evidence="2">Uncharacterized protein</fullName>
    </submittedName>
</protein>
<accession>A0ABR8DDG7</accession>
<reference evidence="2 3" key="1">
    <citation type="journal article" date="2020" name="ISME J.">
        <title>Comparative genomics reveals insights into cyanobacterial evolution and habitat adaptation.</title>
        <authorList>
            <person name="Chen M.Y."/>
            <person name="Teng W.K."/>
            <person name="Zhao L."/>
            <person name="Hu C.X."/>
            <person name="Zhou Y.K."/>
            <person name="Han B.P."/>
            <person name="Song L.R."/>
            <person name="Shu W.S."/>
        </authorList>
    </citation>
    <scope>NUCLEOTIDE SEQUENCE [LARGE SCALE GENOMIC DNA]</scope>
    <source>
        <strain evidence="2 3">FACHB-119</strain>
    </source>
</reference>
<evidence type="ECO:0000313" key="2">
    <source>
        <dbReference type="EMBL" id="MBD2505038.1"/>
    </source>
</evidence>
<evidence type="ECO:0000256" key="1">
    <source>
        <dbReference type="SAM" id="SignalP"/>
    </source>
</evidence>
<feature type="chain" id="PRO_5046619253" evidence="1">
    <location>
        <begin position="29"/>
        <end position="164"/>
    </location>
</feature>
<keyword evidence="3" id="KW-1185">Reference proteome</keyword>
<feature type="signal peptide" evidence="1">
    <location>
        <begin position="1"/>
        <end position="28"/>
    </location>
</feature>
<evidence type="ECO:0000313" key="3">
    <source>
        <dbReference type="Proteomes" id="UP000661112"/>
    </source>
</evidence>
<dbReference type="EMBL" id="JACJSG010000067">
    <property type="protein sequence ID" value="MBD2505038.1"/>
    <property type="molecule type" value="Genomic_DNA"/>
</dbReference>
<keyword evidence="1" id="KW-0732">Signal</keyword>
<dbReference type="InterPro" id="IPR046172">
    <property type="entry name" value="DUF6174"/>
</dbReference>
<dbReference type="Pfam" id="PF19671">
    <property type="entry name" value="DUF6174"/>
    <property type="match status" value="1"/>
</dbReference>
<gene>
    <name evidence="2" type="ORF">H6G83_31300</name>
</gene>
<dbReference type="RefSeq" id="WP_190479449.1">
    <property type="nucleotide sequence ID" value="NZ_JACJSG010000067.1"/>
</dbReference>
<dbReference type="Proteomes" id="UP000661112">
    <property type="component" value="Unassembled WGS sequence"/>
</dbReference>
<name>A0ABR8DDG7_9NOST</name>
<proteinExistence type="predicted"/>
<sequence length="164" mass="18379">MRLSTSISLGLLLFLSMATPTISQPALAKPQLVATNKLNVRQLTFNRNLWNKQNISSYRYTLSNSCFCITDARGPVIIEVRNGKTTSITSVATGNPVNPDFFQNYDTIPKLFNVIQDAIARQASSLTVSYDHQLGYPKQINIDYDAQIADEELFLTVENFQVIQ</sequence>
<organism evidence="2 3">
    <name type="scientific">Anabaena azotica FACHB-119</name>
    <dbReference type="NCBI Taxonomy" id="947527"/>
    <lineage>
        <taxon>Bacteria</taxon>
        <taxon>Bacillati</taxon>
        <taxon>Cyanobacteriota</taxon>
        <taxon>Cyanophyceae</taxon>
        <taxon>Nostocales</taxon>
        <taxon>Nostocaceae</taxon>
        <taxon>Anabaena</taxon>
        <taxon>Anabaena azotica</taxon>
    </lineage>
</organism>
<comment type="caution">
    <text evidence="2">The sequence shown here is derived from an EMBL/GenBank/DDBJ whole genome shotgun (WGS) entry which is preliminary data.</text>
</comment>